<dbReference type="InterPro" id="IPR015940">
    <property type="entry name" value="UBA"/>
</dbReference>
<keyword evidence="7 11" id="KW-0833">Ubl conjugation pathway</keyword>
<dbReference type="AlphaFoldDB" id="A0A7R9Y9N6"/>
<accession>A0A7R9Y9N6</accession>
<dbReference type="PROSITE" id="PS50030">
    <property type="entry name" value="UBA"/>
    <property type="match status" value="2"/>
</dbReference>
<evidence type="ECO:0000256" key="12">
    <source>
        <dbReference type="PIRSR" id="PIRSR016308-1"/>
    </source>
</evidence>
<keyword evidence="4 11" id="KW-0479">Metal-binding</keyword>
<feature type="domain" description="UBP-type" evidence="19">
    <location>
        <begin position="178"/>
        <end position="292"/>
    </location>
</feature>
<protein>
    <recommendedName>
        <fullName evidence="11 15">Ubiquitin carboxyl-terminal hydrolase</fullName>
        <ecNumber evidence="11 15">3.4.19.12</ecNumber>
    </recommendedName>
</protein>
<dbReference type="InterPro" id="IPR041432">
    <property type="entry name" value="UBP13_Znf-UBP_var"/>
</dbReference>
<dbReference type="PIRSF" id="PIRSF016308">
    <property type="entry name" value="UBP"/>
    <property type="match status" value="1"/>
</dbReference>
<sequence>MSEAKRIEIGANDAIPQEAADQLRQSLRSLASINQGSKVYKDECSFSFDSPFSATGLYTNLSSLRSYGKAYLAMDPQFPGLYLFQKFTKVPKDVPMDVEEPAKLGLGVPGGFLTEAEKFSLEKSYGIAVFAGSSEFLLALENQEIPEMVVVVARQVIEHQGYSDQQDLAQWVDDEELKESKYAEALEQLDNGVKISSDPSTWKCEDSGMTENLWLNLSTGYIGSGRRNWDGSGGTNGALKHFEATGQKYPLVVKLGTITPDGADIYSYAPDENCMVKDAKLAEHLAHWGIDILRLEKTDKSMAELELEMNKNFAYNSITEAGAQLEPVTGAGFIGLRNLGNSCYMNSVVQLMFDIPEIREKYVSEPLSLSDAERAEDPYANLGVQIKKLATALNSDRYARPNPEEITEELEVKPRYFKMAAAGTNMEFRSGRQQDAEAFLQHLLEAMFRMEKSSGIPETRDLFNFRLTKKQKCTETGGVKYLSSIEPVLSLPVSEDLAVNLDEILSHRALKRAKTETDEKVESKEEEVVPLIPLDACLQAWAAEESVEDVYSALAKKRTRQILTSRLASFPRYLLVKLNRYRVQPGSWIPEKLDCEVDMPLELDLSTFRAPDPDPNEVPQPEEEEAAPAPPSGPVPDAQLVQSIMNLGFTENACKRAAVAVNNSDPDSAAMWLFQHSEDPDFNDPLPEASASGGSSAAAAAPAANPEAMGMLTGFGFTEEQVTAALIATSGDAERAGDWLFSHSNLDEAVAAVLSPSEAPAASGSAEPEVEDGPGQYKLVGFLSHIGKNTSCGHYVAHIEKKGEWIIFDDQKVAKSQNTPFKHGYLYLYRRK</sequence>
<keyword evidence="3 11" id="KW-0645">Protease</keyword>
<dbReference type="InterPro" id="IPR001394">
    <property type="entry name" value="Peptidase_C19_UCH"/>
</dbReference>
<dbReference type="GO" id="GO:0005829">
    <property type="term" value="C:cytosol"/>
    <property type="evidence" value="ECO:0007669"/>
    <property type="project" value="TreeGrafter"/>
</dbReference>
<evidence type="ECO:0000256" key="16">
    <source>
        <dbReference type="SAM" id="MobiDB-lite"/>
    </source>
</evidence>
<dbReference type="Pfam" id="PF00443">
    <property type="entry name" value="UCH"/>
    <property type="match status" value="1"/>
</dbReference>
<dbReference type="PANTHER" id="PTHR24006:SF664">
    <property type="entry name" value="UBIQUITIN CARBOXYL-TERMINAL HYDROLASE"/>
    <property type="match status" value="1"/>
</dbReference>
<dbReference type="InterPro" id="IPR001607">
    <property type="entry name" value="Znf_UBP"/>
</dbReference>
<feature type="region of interest" description="Disordered" evidence="16">
    <location>
        <begin position="677"/>
        <end position="701"/>
    </location>
</feature>
<dbReference type="PROSITE" id="PS00973">
    <property type="entry name" value="USP_2"/>
    <property type="match status" value="1"/>
</dbReference>
<dbReference type="InterPro" id="IPR018200">
    <property type="entry name" value="USP_CS"/>
</dbReference>
<name>A0A7R9Y9N6_9STRA</name>
<dbReference type="Gene3D" id="3.90.70.10">
    <property type="entry name" value="Cysteine proteinases"/>
    <property type="match status" value="1"/>
</dbReference>
<keyword evidence="9 11" id="KW-0788">Thiol protease</keyword>
<evidence type="ECO:0000256" key="3">
    <source>
        <dbReference type="ARBA" id="ARBA00022670"/>
    </source>
</evidence>
<dbReference type="GO" id="GO:0005634">
    <property type="term" value="C:nucleus"/>
    <property type="evidence" value="ECO:0007669"/>
    <property type="project" value="TreeGrafter"/>
</dbReference>
<feature type="domain" description="USP" evidence="18">
    <location>
        <begin position="334"/>
        <end position="832"/>
    </location>
</feature>
<dbReference type="Gene3D" id="3.30.40.10">
    <property type="entry name" value="Zinc/RING finger domain, C3HC4 (zinc finger)"/>
    <property type="match status" value="2"/>
</dbReference>
<dbReference type="PANTHER" id="PTHR24006">
    <property type="entry name" value="UBIQUITIN CARBOXYL-TERMINAL HYDROLASE"/>
    <property type="match status" value="1"/>
</dbReference>
<evidence type="ECO:0000256" key="11">
    <source>
        <dbReference type="PIRNR" id="PIRNR016308"/>
    </source>
</evidence>
<reference evidence="20" key="1">
    <citation type="submission" date="2021-01" db="EMBL/GenBank/DDBJ databases">
        <authorList>
            <person name="Corre E."/>
            <person name="Pelletier E."/>
            <person name="Niang G."/>
            <person name="Scheremetjew M."/>
            <person name="Finn R."/>
            <person name="Kale V."/>
            <person name="Holt S."/>
            <person name="Cochrane G."/>
            <person name="Meng A."/>
            <person name="Brown T."/>
            <person name="Cohen L."/>
        </authorList>
    </citation>
    <scope>NUCLEOTIDE SEQUENCE</scope>
    <source>
        <strain evidence="20">CCMP2078</strain>
    </source>
</reference>
<proteinExistence type="inferred from homology"/>
<evidence type="ECO:0000256" key="9">
    <source>
        <dbReference type="ARBA" id="ARBA00022807"/>
    </source>
</evidence>
<dbReference type="PROSITE" id="PS00972">
    <property type="entry name" value="USP_1"/>
    <property type="match status" value="1"/>
</dbReference>
<dbReference type="FunFam" id="3.30.40.10:FF:000026">
    <property type="entry name" value="Ubiquitin carboxyl-terminal hydrolase"/>
    <property type="match status" value="1"/>
</dbReference>
<feature type="region of interest" description="Disordered" evidence="16">
    <location>
        <begin position="606"/>
        <end position="638"/>
    </location>
</feature>
<evidence type="ECO:0000256" key="1">
    <source>
        <dbReference type="ARBA" id="ARBA00000707"/>
    </source>
</evidence>
<evidence type="ECO:0000259" key="18">
    <source>
        <dbReference type="PROSITE" id="PS50235"/>
    </source>
</evidence>
<keyword evidence="5" id="KW-0677">Repeat</keyword>
<evidence type="ECO:0000313" key="20">
    <source>
        <dbReference type="EMBL" id="CAD8252917.1"/>
    </source>
</evidence>
<comment type="similarity">
    <text evidence="2 11 15">Belongs to the peptidase C19 family.</text>
</comment>
<evidence type="ECO:0000256" key="6">
    <source>
        <dbReference type="ARBA" id="ARBA00022771"/>
    </source>
</evidence>
<feature type="active site" description="Nucleophile" evidence="12">
    <location>
        <position position="343"/>
    </location>
</feature>
<dbReference type="EC" id="3.4.19.12" evidence="11 15"/>
<evidence type="ECO:0000259" key="17">
    <source>
        <dbReference type="PROSITE" id="PS50030"/>
    </source>
</evidence>
<dbReference type="InterPro" id="IPR038765">
    <property type="entry name" value="Papain-like_cys_pep_sf"/>
</dbReference>
<comment type="catalytic activity">
    <reaction evidence="1 11 15">
        <text>Thiol-dependent hydrolysis of ester, thioester, amide, peptide and isopeptide bonds formed by the C-terminal Gly of ubiquitin (a 76-residue protein attached to proteins as an intracellular targeting signal).</text>
        <dbReference type="EC" id="3.4.19.12"/>
    </reaction>
</comment>
<feature type="compositionally biased region" description="Low complexity" evidence="16">
    <location>
        <begin position="688"/>
        <end position="701"/>
    </location>
</feature>
<evidence type="ECO:0000256" key="4">
    <source>
        <dbReference type="ARBA" id="ARBA00022723"/>
    </source>
</evidence>
<evidence type="ECO:0000256" key="14">
    <source>
        <dbReference type="PROSITE-ProRule" id="PRU00502"/>
    </source>
</evidence>
<gene>
    <name evidence="20" type="ORF">PPYR1160_LOCUS2409</name>
</gene>
<dbReference type="Gene3D" id="1.10.8.10">
    <property type="entry name" value="DNA helicase RuvA subunit, C-terminal domain"/>
    <property type="match status" value="2"/>
</dbReference>
<dbReference type="EMBL" id="HBEA01003231">
    <property type="protein sequence ID" value="CAD8252917.1"/>
    <property type="molecule type" value="Transcribed_RNA"/>
</dbReference>
<feature type="domain" description="UBA" evidence="17">
    <location>
        <begin position="635"/>
        <end position="676"/>
    </location>
</feature>
<dbReference type="SMART" id="SM00290">
    <property type="entry name" value="ZnF_UBP"/>
    <property type="match status" value="1"/>
</dbReference>
<dbReference type="InterPro" id="IPR009060">
    <property type="entry name" value="UBA-like_sf"/>
</dbReference>
<dbReference type="InterPro" id="IPR013083">
    <property type="entry name" value="Znf_RING/FYVE/PHD"/>
</dbReference>
<feature type="binding site" evidence="13">
    <location>
        <position position="204"/>
    </location>
    <ligand>
        <name>Zn(2+)</name>
        <dbReference type="ChEBI" id="CHEBI:29105"/>
    </ligand>
</feature>
<dbReference type="PROSITE" id="PS50271">
    <property type="entry name" value="ZF_UBP"/>
    <property type="match status" value="1"/>
</dbReference>
<dbReference type="Pfam" id="PF02148">
    <property type="entry name" value="zf-UBP"/>
    <property type="match status" value="1"/>
</dbReference>
<dbReference type="SUPFAM" id="SSF46934">
    <property type="entry name" value="UBA-like"/>
    <property type="match status" value="1"/>
</dbReference>
<organism evidence="20">
    <name type="scientific">Pinguiococcus pyrenoidosus</name>
    <dbReference type="NCBI Taxonomy" id="172671"/>
    <lineage>
        <taxon>Eukaryota</taxon>
        <taxon>Sar</taxon>
        <taxon>Stramenopiles</taxon>
        <taxon>Ochrophyta</taxon>
        <taxon>Pinguiophyceae</taxon>
        <taxon>Pinguiochrysidales</taxon>
        <taxon>Pinguiochrysidaceae</taxon>
        <taxon>Pinguiococcus</taxon>
    </lineage>
</organism>
<evidence type="ECO:0000256" key="5">
    <source>
        <dbReference type="ARBA" id="ARBA00022737"/>
    </source>
</evidence>
<evidence type="ECO:0000259" key="19">
    <source>
        <dbReference type="PROSITE" id="PS50271"/>
    </source>
</evidence>
<evidence type="ECO:0000256" key="7">
    <source>
        <dbReference type="ARBA" id="ARBA00022786"/>
    </source>
</evidence>
<evidence type="ECO:0000256" key="8">
    <source>
        <dbReference type="ARBA" id="ARBA00022801"/>
    </source>
</evidence>
<dbReference type="Pfam" id="PF17807">
    <property type="entry name" value="zf-UBP_var"/>
    <property type="match status" value="1"/>
</dbReference>
<dbReference type="InterPro" id="IPR016652">
    <property type="entry name" value="Ubiquitinyl_hydrolase"/>
</dbReference>
<dbReference type="GO" id="GO:0004843">
    <property type="term" value="F:cysteine-type deubiquitinase activity"/>
    <property type="evidence" value="ECO:0007669"/>
    <property type="project" value="UniProtKB-UniRule"/>
</dbReference>
<keyword evidence="8 11" id="KW-0378">Hydrolase</keyword>
<dbReference type="Pfam" id="PF00627">
    <property type="entry name" value="UBA"/>
    <property type="match status" value="2"/>
</dbReference>
<dbReference type="GO" id="GO:0006508">
    <property type="term" value="P:proteolysis"/>
    <property type="evidence" value="ECO:0007669"/>
    <property type="project" value="UniProtKB-KW"/>
</dbReference>
<dbReference type="SUPFAM" id="SSF54001">
    <property type="entry name" value="Cysteine proteinases"/>
    <property type="match status" value="1"/>
</dbReference>
<evidence type="ECO:0000256" key="13">
    <source>
        <dbReference type="PIRSR" id="PIRSR016308-3"/>
    </source>
</evidence>
<evidence type="ECO:0000256" key="2">
    <source>
        <dbReference type="ARBA" id="ARBA00009085"/>
    </source>
</evidence>
<evidence type="ECO:0000256" key="10">
    <source>
        <dbReference type="ARBA" id="ARBA00022833"/>
    </source>
</evidence>
<keyword evidence="10 11" id="KW-0862">Zinc</keyword>
<dbReference type="InterPro" id="IPR028889">
    <property type="entry name" value="USP"/>
</dbReference>
<feature type="active site" description="Proton acceptor" evidence="12">
    <location>
        <position position="794"/>
    </location>
</feature>
<evidence type="ECO:0000256" key="15">
    <source>
        <dbReference type="RuleBase" id="RU366025"/>
    </source>
</evidence>
<dbReference type="SMART" id="SM00165">
    <property type="entry name" value="UBA"/>
    <property type="match status" value="2"/>
</dbReference>
<keyword evidence="6 14" id="KW-0863">Zinc-finger</keyword>
<dbReference type="InterPro" id="IPR050164">
    <property type="entry name" value="Peptidase_C19"/>
</dbReference>
<dbReference type="SUPFAM" id="SSF57850">
    <property type="entry name" value="RING/U-box"/>
    <property type="match status" value="1"/>
</dbReference>
<dbReference type="GO" id="GO:0008270">
    <property type="term" value="F:zinc ion binding"/>
    <property type="evidence" value="ECO:0007669"/>
    <property type="project" value="UniProtKB-UniRule"/>
</dbReference>
<dbReference type="PROSITE" id="PS50235">
    <property type="entry name" value="USP_3"/>
    <property type="match status" value="1"/>
</dbReference>
<feature type="domain" description="UBA" evidence="17">
    <location>
        <begin position="703"/>
        <end position="743"/>
    </location>
</feature>
<dbReference type="GO" id="GO:0016579">
    <property type="term" value="P:protein deubiquitination"/>
    <property type="evidence" value="ECO:0007669"/>
    <property type="project" value="InterPro"/>
</dbReference>